<dbReference type="InterPro" id="IPR009003">
    <property type="entry name" value="Peptidase_S1_PA"/>
</dbReference>
<dbReference type="InterPro" id="IPR018114">
    <property type="entry name" value="TRYPSIN_HIS"/>
</dbReference>
<keyword evidence="6" id="KW-1205">Fibrinolytic toxin</keyword>
<feature type="signal peptide" evidence="9">
    <location>
        <begin position="1"/>
        <end position="21"/>
    </location>
</feature>
<accession>A0A9P0THH6</accession>
<dbReference type="GO" id="GO:0006508">
    <property type="term" value="P:proteolysis"/>
    <property type="evidence" value="ECO:0007669"/>
    <property type="project" value="UniProtKB-KW"/>
</dbReference>
<comment type="function">
    <text evidence="5">Fibrinolytic activity; shows preferential cleavage of Arg-Gly bonds in all three fibrinogen chains. Contact with the caterpillars causes severe bleeding, due the anticoagulant effect of the protein.</text>
</comment>
<organism evidence="11 12">
    <name type="scientific">Pieris brassicae</name>
    <name type="common">White butterfly</name>
    <name type="synonym">Large white butterfly</name>
    <dbReference type="NCBI Taxonomy" id="7116"/>
    <lineage>
        <taxon>Eukaryota</taxon>
        <taxon>Metazoa</taxon>
        <taxon>Ecdysozoa</taxon>
        <taxon>Arthropoda</taxon>
        <taxon>Hexapoda</taxon>
        <taxon>Insecta</taxon>
        <taxon>Pterygota</taxon>
        <taxon>Neoptera</taxon>
        <taxon>Endopterygota</taxon>
        <taxon>Lepidoptera</taxon>
        <taxon>Glossata</taxon>
        <taxon>Ditrysia</taxon>
        <taxon>Papilionoidea</taxon>
        <taxon>Pieridae</taxon>
        <taxon>Pierinae</taxon>
        <taxon>Pieris</taxon>
    </lineage>
</organism>
<reference evidence="11" key="1">
    <citation type="submission" date="2022-05" db="EMBL/GenBank/DDBJ databases">
        <authorList>
            <person name="Okamura Y."/>
        </authorList>
    </citation>
    <scope>NUCLEOTIDE SEQUENCE</scope>
</reference>
<dbReference type="GO" id="GO:0004252">
    <property type="term" value="F:serine-type endopeptidase activity"/>
    <property type="evidence" value="ECO:0007669"/>
    <property type="project" value="InterPro"/>
</dbReference>
<dbReference type="Gene3D" id="2.40.10.10">
    <property type="entry name" value="Trypsin-like serine proteases"/>
    <property type="match status" value="1"/>
</dbReference>
<keyword evidence="4" id="KW-1199">Hemostasis impairing toxin</keyword>
<dbReference type="PANTHER" id="PTHR24250">
    <property type="entry name" value="CHYMOTRYPSIN-RELATED"/>
    <property type="match status" value="1"/>
</dbReference>
<dbReference type="InterPro" id="IPR001314">
    <property type="entry name" value="Peptidase_S1A"/>
</dbReference>
<dbReference type="EMBL" id="CALOZG010000010">
    <property type="protein sequence ID" value="CAH4030638.1"/>
    <property type="molecule type" value="Genomic_DNA"/>
</dbReference>
<feature type="compositionally biased region" description="Low complexity" evidence="8">
    <location>
        <begin position="293"/>
        <end position="305"/>
    </location>
</feature>
<evidence type="ECO:0000313" key="12">
    <source>
        <dbReference type="Proteomes" id="UP001152562"/>
    </source>
</evidence>
<evidence type="ECO:0000256" key="5">
    <source>
        <dbReference type="ARBA" id="ARBA00055534"/>
    </source>
</evidence>
<dbReference type="Pfam" id="PF00089">
    <property type="entry name" value="Trypsin"/>
    <property type="match status" value="1"/>
</dbReference>
<feature type="domain" description="Peptidase S1" evidence="10">
    <location>
        <begin position="44"/>
        <end position="285"/>
    </location>
</feature>
<proteinExistence type="predicted"/>
<keyword evidence="7" id="KW-0378">Hydrolase</keyword>
<dbReference type="SMART" id="SM00020">
    <property type="entry name" value="Tryp_SPc"/>
    <property type="match status" value="1"/>
</dbReference>
<protein>
    <recommendedName>
        <fullName evidence="10">Peptidase S1 domain-containing protein</fullName>
    </recommendedName>
</protein>
<evidence type="ECO:0000313" key="11">
    <source>
        <dbReference type="EMBL" id="CAH4030638.1"/>
    </source>
</evidence>
<dbReference type="InterPro" id="IPR001254">
    <property type="entry name" value="Trypsin_dom"/>
</dbReference>
<keyword evidence="2" id="KW-0800">Toxin</keyword>
<comment type="subcellular location">
    <subcellularLocation>
        <location evidence="1">Secreted</location>
        <location evidence="1">Extracellular space</location>
    </subcellularLocation>
</comment>
<evidence type="ECO:0000256" key="3">
    <source>
        <dbReference type="ARBA" id="ARBA00023157"/>
    </source>
</evidence>
<dbReference type="Proteomes" id="UP001152562">
    <property type="component" value="Unassembled WGS sequence"/>
</dbReference>
<name>A0A9P0THH6_PIEBR</name>
<feature type="region of interest" description="Disordered" evidence="8">
    <location>
        <begin position="288"/>
        <end position="347"/>
    </location>
</feature>
<dbReference type="PANTHER" id="PTHR24250:SF50">
    <property type="entry name" value="PEPTIDASE S1 DOMAIN-CONTAINING PROTEIN"/>
    <property type="match status" value="1"/>
</dbReference>
<dbReference type="PRINTS" id="PR00722">
    <property type="entry name" value="CHYMOTRYPSIN"/>
</dbReference>
<keyword evidence="9" id="KW-0732">Signal</keyword>
<evidence type="ECO:0000256" key="4">
    <source>
        <dbReference type="ARBA" id="ARBA00023240"/>
    </source>
</evidence>
<dbReference type="PROSITE" id="PS00134">
    <property type="entry name" value="TRYPSIN_HIS"/>
    <property type="match status" value="1"/>
</dbReference>
<feature type="compositionally biased region" description="Pro residues" evidence="8">
    <location>
        <begin position="306"/>
        <end position="324"/>
    </location>
</feature>
<dbReference type="PROSITE" id="PS50240">
    <property type="entry name" value="TRYPSIN_DOM"/>
    <property type="match status" value="1"/>
</dbReference>
<sequence>MGESMLTKLVLLIALADIAASTTLRSNVDFVENVREYEQIQGRIVSGHDAALGQFPYQAHLRAIDQSFRILGCGGSVIHESWVITAAHCTANNRQITVRAGLIEMNSAEYISDSWDWYNHPTYNSDNPGTVQPNDVALIKLTSPITFSSNVQRVRIQPSTEAFSDYSEERLIASGWGRTWTQGATATTLQWTYLRGVDNAFCLHRFTSRFVNSNTICARWHNVTSQSVCQGDSGGPLVQYKDGVPTLVGVTSFVARVADGGCHSGEPGGFIRPGPFLSWFQQVTDVDFDSLDDPTTTPTPTTTTPEPTPEPTPESTPEPTPKPTPEPEKPDETPEEEEDDDDDDISELLKKLQVKVRVEVNLKKYKKVAGKTKEIEHTRYLPIK</sequence>
<dbReference type="CDD" id="cd00190">
    <property type="entry name" value="Tryp_SPc"/>
    <property type="match status" value="1"/>
</dbReference>
<feature type="chain" id="PRO_5040361268" description="Peptidase S1 domain-containing protein" evidence="9">
    <location>
        <begin position="22"/>
        <end position="384"/>
    </location>
</feature>
<evidence type="ECO:0000256" key="1">
    <source>
        <dbReference type="ARBA" id="ARBA00004239"/>
    </source>
</evidence>
<dbReference type="PROSITE" id="PS00135">
    <property type="entry name" value="TRYPSIN_SER"/>
    <property type="match status" value="1"/>
</dbReference>
<dbReference type="GO" id="GO:0005576">
    <property type="term" value="C:extracellular region"/>
    <property type="evidence" value="ECO:0007669"/>
    <property type="project" value="UniProtKB-SubCell"/>
</dbReference>
<keyword evidence="7" id="KW-0645">Protease</keyword>
<dbReference type="AlphaFoldDB" id="A0A9P0THH6"/>
<comment type="caution">
    <text evidence="11">The sequence shown here is derived from an EMBL/GenBank/DDBJ whole genome shotgun (WGS) entry which is preliminary data.</text>
</comment>
<gene>
    <name evidence="11" type="ORF">PIBRA_LOCUS7265</name>
</gene>
<evidence type="ECO:0000256" key="7">
    <source>
        <dbReference type="RuleBase" id="RU363034"/>
    </source>
</evidence>
<evidence type="ECO:0000256" key="6">
    <source>
        <dbReference type="ARBA" id="ARBA00084094"/>
    </source>
</evidence>
<keyword evidence="7" id="KW-0720">Serine protease</keyword>
<dbReference type="InterPro" id="IPR033116">
    <property type="entry name" value="TRYPSIN_SER"/>
</dbReference>
<evidence type="ECO:0000256" key="2">
    <source>
        <dbReference type="ARBA" id="ARBA00022656"/>
    </source>
</evidence>
<feature type="compositionally biased region" description="Acidic residues" evidence="8">
    <location>
        <begin position="333"/>
        <end position="346"/>
    </location>
</feature>
<evidence type="ECO:0000259" key="10">
    <source>
        <dbReference type="PROSITE" id="PS50240"/>
    </source>
</evidence>
<dbReference type="GO" id="GO:0090729">
    <property type="term" value="F:toxin activity"/>
    <property type="evidence" value="ECO:0007669"/>
    <property type="project" value="UniProtKB-KW"/>
</dbReference>
<dbReference type="InterPro" id="IPR043504">
    <property type="entry name" value="Peptidase_S1_PA_chymotrypsin"/>
</dbReference>
<dbReference type="FunFam" id="2.40.10.10:FF:000068">
    <property type="entry name" value="transmembrane protease serine 2"/>
    <property type="match status" value="1"/>
</dbReference>
<dbReference type="SUPFAM" id="SSF50494">
    <property type="entry name" value="Trypsin-like serine proteases"/>
    <property type="match status" value="1"/>
</dbReference>
<keyword evidence="12" id="KW-1185">Reference proteome</keyword>
<evidence type="ECO:0000256" key="9">
    <source>
        <dbReference type="SAM" id="SignalP"/>
    </source>
</evidence>
<evidence type="ECO:0000256" key="8">
    <source>
        <dbReference type="SAM" id="MobiDB-lite"/>
    </source>
</evidence>
<keyword evidence="3" id="KW-1015">Disulfide bond</keyword>